<dbReference type="EMBL" id="SRLO01000077">
    <property type="protein sequence ID" value="TNN78017.1"/>
    <property type="molecule type" value="Genomic_DNA"/>
</dbReference>
<dbReference type="AlphaFoldDB" id="A0A4Z2IJP7"/>
<evidence type="ECO:0000313" key="3">
    <source>
        <dbReference type="Proteomes" id="UP000314294"/>
    </source>
</evidence>
<dbReference type="Proteomes" id="UP000314294">
    <property type="component" value="Unassembled WGS sequence"/>
</dbReference>
<comment type="caution">
    <text evidence="2">The sequence shown here is derived from an EMBL/GenBank/DDBJ whole genome shotgun (WGS) entry which is preliminary data.</text>
</comment>
<proteinExistence type="predicted"/>
<accession>A0A4Z2IJP7</accession>
<keyword evidence="3" id="KW-1185">Reference proteome</keyword>
<organism evidence="2 3">
    <name type="scientific">Liparis tanakae</name>
    <name type="common">Tanaka's snailfish</name>
    <dbReference type="NCBI Taxonomy" id="230148"/>
    <lineage>
        <taxon>Eukaryota</taxon>
        <taxon>Metazoa</taxon>
        <taxon>Chordata</taxon>
        <taxon>Craniata</taxon>
        <taxon>Vertebrata</taxon>
        <taxon>Euteleostomi</taxon>
        <taxon>Actinopterygii</taxon>
        <taxon>Neopterygii</taxon>
        <taxon>Teleostei</taxon>
        <taxon>Neoteleostei</taxon>
        <taxon>Acanthomorphata</taxon>
        <taxon>Eupercaria</taxon>
        <taxon>Perciformes</taxon>
        <taxon>Cottioidei</taxon>
        <taxon>Cottales</taxon>
        <taxon>Liparidae</taxon>
        <taxon>Liparis</taxon>
    </lineage>
</organism>
<reference evidence="2 3" key="1">
    <citation type="submission" date="2019-03" db="EMBL/GenBank/DDBJ databases">
        <title>First draft genome of Liparis tanakae, snailfish: a comprehensive survey of snailfish specific genes.</title>
        <authorList>
            <person name="Kim W."/>
            <person name="Song I."/>
            <person name="Jeong J.-H."/>
            <person name="Kim D."/>
            <person name="Kim S."/>
            <person name="Ryu S."/>
            <person name="Song J.Y."/>
            <person name="Lee S.K."/>
        </authorList>
    </citation>
    <scope>NUCLEOTIDE SEQUENCE [LARGE SCALE GENOMIC DNA]</scope>
    <source>
        <tissue evidence="2">Muscle</tissue>
    </source>
</reference>
<evidence type="ECO:0000313" key="2">
    <source>
        <dbReference type="EMBL" id="TNN78017.1"/>
    </source>
</evidence>
<protein>
    <submittedName>
        <fullName evidence="2">Uncharacterized protein</fullName>
    </submittedName>
</protein>
<name>A0A4Z2IJP7_9TELE</name>
<evidence type="ECO:0000256" key="1">
    <source>
        <dbReference type="SAM" id="MobiDB-lite"/>
    </source>
</evidence>
<feature type="compositionally biased region" description="Acidic residues" evidence="1">
    <location>
        <begin position="94"/>
        <end position="112"/>
    </location>
</feature>
<gene>
    <name evidence="2" type="ORF">EYF80_011771</name>
</gene>
<sequence>MALCLHRAIQRGVSANSALGVNAKECKLTPVARASASQAASGGHQLSVCSECLGVVFGTEPRMHILCVIDTLWTMHKGILFHTCFRRPSKPDDGAEEQSSDGQLEENDEEEI</sequence>
<feature type="region of interest" description="Disordered" evidence="1">
    <location>
        <begin position="89"/>
        <end position="112"/>
    </location>
</feature>